<evidence type="ECO:0000256" key="7">
    <source>
        <dbReference type="SAM" id="MobiDB-lite"/>
    </source>
</evidence>
<proteinExistence type="predicted"/>
<feature type="domain" description="RRM" evidence="8">
    <location>
        <begin position="6"/>
        <end position="81"/>
    </location>
</feature>
<dbReference type="OMA" id="DYERPCL"/>
<dbReference type="InterPro" id="IPR012677">
    <property type="entry name" value="Nucleotide-bd_a/b_plait_sf"/>
</dbReference>
<keyword evidence="2" id="KW-0507">mRNA processing</keyword>
<evidence type="ECO:0000313" key="10">
    <source>
        <dbReference type="Proteomes" id="UP000094527"/>
    </source>
</evidence>
<dbReference type="OrthoDB" id="1099063at2759"/>
<dbReference type="GO" id="GO:0005737">
    <property type="term" value="C:cytoplasm"/>
    <property type="evidence" value="ECO:0007669"/>
    <property type="project" value="TreeGrafter"/>
</dbReference>
<dbReference type="PANTHER" id="PTHR23003:SF62">
    <property type="entry name" value="SERINE_ARGININE (SR)-TYPE SHUTTLING MRNA BINDING PROTEIN NPL3"/>
    <property type="match status" value="1"/>
</dbReference>
<dbReference type="SMART" id="SM00360">
    <property type="entry name" value="RRM"/>
    <property type="match status" value="1"/>
</dbReference>
<feature type="compositionally biased region" description="Gly residues" evidence="7">
    <location>
        <begin position="83"/>
        <end position="105"/>
    </location>
</feature>
<name>A0A1D2MB22_ORCCI</name>
<dbReference type="SUPFAM" id="SSF54928">
    <property type="entry name" value="RNA-binding domain, RBD"/>
    <property type="match status" value="1"/>
</dbReference>
<evidence type="ECO:0000259" key="8">
    <source>
        <dbReference type="PROSITE" id="PS50102"/>
    </source>
</evidence>
<dbReference type="InterPro" id="IPR050374">
    <property type="entry name" value="RRT5_SRSF_SR"/>
</dbReference>
<dbReference type="GO" id="GO:0005634">
    <property type="term" value="C:nucleus"/>
    <property type="evidence" value="ECO:0007669"/>
    <property type="project" value="UniProtKB-SubCell"/>
</dbReference>
<dbReference type="PROSITE" id="PS50102">
    <property type="entry name" value="RRM"/>
    <property type="match status" value="1"/>
</dbReference>
<accession>A0A1D2MB22</accession>
<evidence type="ECO:0000256" key="1">
    <source>
        <dbReference type="ARBA" id="ARBA00004123"/>
    </source>
</evidence>
<evidence type="ECO:0000256" key="3">
    <source>
        <dbReference type="ARBA" id="ARBA00022737"/>
    </source>
</evidence>
<comment type="caution">
    <text evidence="9">The sequence shown here is derived from an EMBL/GenBank/DDBJ whole genome shotgun (WGS) entry which is preliminary data.</text>
</comment>
<dbReference type="Pfam" id="PF00076">
    <property type="entry name" value="RRM_1"/>
    <property type="match status" value="1"/>
</dbReference>
<gene>
    <name evidence="9" type="ORF">Ocin01_16479</name>
</gene>
<keyword evidence="4 6" id="KW-0694">RNA-binding</keyword>
<reference evidence="9 10" key="1">
    <citation type="journal article" date="2016" name="Genome Biol. Evol.">
        <title>Gene Family Evolution Reflects Adaptation to Soil Environmental Stressors in the Genome of the Collembolan Orchesella cincta.</title>
        <authorList>
            <person name="Faddeeva-Vakhrusheva A."/>
            <person name="Derks M.F."/>
            <person name="Anvar S.Y."/>
            <person name="Agamennone V."/>
            <person name="Suring W."/>
            <person name="Smit S."/>
            <person name="van Straalen N.M."/>
            <person name="Roelofs D."/>
        </authorList>
    </citation>
    <scope>NUCLEOTIDE SEQUENCE [LARGE SCALE GENOMIC DNA]</scope>
    <source>
        <tissue evidence="9">Mixed pool</tissue>
    </source>
</reference>
<feature type="region of interest" description="Disordered" evidence="7">
    <location>
        <begin position="78"/>
        <end position="108"/>
    </location>
</feature>
<dbReference type="STRING" id="48709.A0A1D2MB22"/>
<keyword evidence="10" id="KW-1185">Reference proteome</keyword>
<comment type="subcellular location">
    <subcellularLocation>
        <location evidence="1">Nucleus</location>
    </subcellularLocation>
</comment>
<dbReference type="PANTHER" id="PTHR23003">
    <property type="entry name" value="RNA RECOGNITION MOTIF RRM DOMAIN CONTAINING PROTEIN"/>
    <property type="match status" value="1"/>
</dbReference>
<dbReference type="Gene3D" id="3.30.70.330">
    <property type="match status" value="1"/>
</dbReference>
<evidence type="ECO:0000256" key="6">
    <source>
        <dbReference type="PROSITE-ProRule" id="PRU00176"/>
    </source>
</evidence>
<evidence type="ECO:0000256" key="5">
    <source>
        <dbReference type="ARBA" id="ARBA00023242"/>
    </source>
</evidence>
<keyword evidence="3" id="KW-0677">Repeat</keyword>
<dbReference type="AlphaFoldDB" id="A0A1D2MB22"/>
<dbReference type="GO" id="GO:0006397">
    <property type="term" value="P:mRNA processing"/>
    <property type="evidence" value="ECO:0007669"/>
    <property type="project" value="UniProtKB-KW"/>
</dbReference>
<protein>
    <submittedName>
        <fullName evidence="9">Serine/arginine-rich splicing factor 9</fullName>
    </submittedName>
</protein>
<dbReference type="Proteomes" id="UP000094527">
    <property type="component" value="Unassembled WGS sequence"/>
</dbReference>
<dbReference type="InterPro" id="IPR035979">
    <property type="entry name" value="RBD_domain_sf"/>
</dbReference>
<sequence>MPPKERRLYVGNLPYDIREKDIEDLFHKYGKIVDLKLKIPRGGNPFCFLEFESPKDAEDALRRRNNYVVGGSKIRVEYPTGNGPRGRGGRPVGGSGGGGGGGRRGGAAFSRSEFRVRVTESMDNSMDYERPCLNQKGCRVVGLAAHHLYGWEL</sequence>
<dbReference type="InterPro" id="IPR000504">
    <property type="entry name" value="RRM_dom"/>
</dbReference>
<evidence type="ECO:0000256" key="4">
    <source>
        <dbReference type="ARBA" id="ARBA00022884"/>
    </source>
</evidence>
<evidence type="ECO:0000313" key="9">
    <source>
        <dbReference type="EMBL" id="ODM90198.1"/>
    </source>
</evidence>
<keyword evidence="5" id="KW-0539">Nucleus</keyword>
<dbReference type="EMBL" id="LJIJ01002116">
    <property type="protein sequence ID" value="ODM90198.1"/>
    <property type="molecule type" value="Genomic_DNA"/>
</dbReference>
<dbReference type="GO" id="GO:0003729">
    <property type="term" value="F:mRNA binding"/>
    <property type="evidence" value="ECO:0007669"/>
    <property type="project" value="TreeGrafter"/>
</dbReference>
<evidence type="ECO:0000256" key="2">
    <source>
        <dbReference type="ARBA" id="ARBA00022664"/>
    </source>
</evidence>
<organism evidence="9 10">
    <name type="scientific">Orchesella cincta</name>
    <name type="common">Springtail</name>
    <name type="synonym">Podura cincta</name>
    <dbReference type="NCBI Taxonomy" id="48709"/>
    <lineage>
        <taxon>Eukaryota</taxon>
        <taxon>Metazoa</taxon>
        <taxon>Ecdysozoa</taxon>
        <taxon>Arthropoda</taxon>
        <taxon>Hexapoda</taxon>
        <taxon>Collembola</taxon>
        <taxon>Entomobryomorpha</taxon>
        <taxon>Entomobryoidea</taxon>
        <taxon>Orchesellidae</taxon>
        <taxon>Orchesellinae</taxon>
        <taxon>Orchesella</taxon>
    </lineage>
</organism>